<evidence type="ECO:0000313" key="2">
    <source>
        <dbReference type="Proteomes" id="UP000515561"/>
    </source>
</evidence>
<keyword evidence="2" id="KW-1185">Reference proteome</keyword>
<proteinExistence type="predicted"/>
<organism evidence="1 2">
    <name type="scientific">Anaerocolumna cellulosilytica</name>
    <dbReference type="NCBI Taxonomy" id="433286"/>
    <lineage>
        <taxon>Bacteria</taxon>
        <taxon>Bacillati</taxon>
        <taxon>Bacillota</taxon>
        <taxon>Clostridia</taxon>
        <taxon>Lachnospirales</taxon>
        <taxon>Lachnospiraceae</taxon>
        <taxon>Anaerocolumna</taxon>
    </lineage>
</organism>
<accession>A0A6S6R9Y0</accession>
<dbReference type="KEGG" id="acel:acsn021_38490"/>
<sequence length="389" mass="45160">MINKWKSILKIKGKGIYHNIQSTVEKKMVNYRLENYNTTVVINKKPEKIEKITFVIERMAKHSGGQTSILRLGTELSKLGYQVGYVVYKYQTKSDMEECARCNLSNYQGEMYTNKYLDKLKSDVVIASSWDTVAFAKGMKGYKMYFLQDYEPYFYPFGELFLLAQKTYEQGLHMVSLGSWNKEMVEKNCNIVSPLDCVEFPYERKEYPLSARNYQEYPKKKEIVLAVYLKYYGKRLPSITQYMLKRVKDEFLKDGITLSVKYFGEDKSFHTEAGENLGMLTKGKLLALYKKADFGMVASMSNVSLIPYEMLATGLPLIEFEDGTFSYFFPENSALLTSLDPMDLYKKLKDAILHPEVLKKMHETSYCYLETLSWEKTAKQFSDILKGIL</sequence>
<name>A0A6S6R9Y0_9FIRM</name>
<evidence type="ECO:0000313" key="1">
    <source>
        <dbReference type="EMBL" id="BCJ96280.1"/>
    </source>
</evidence>
<gene>
    <name evidence="1" type="ORF">acsn021_38490</name>
</gene>
<dbReference type="GO" id="GO:0016740">
    <property type="term" value="F:transferase activity"/>
    <property type="evidence" value="ECO:0007669"/>
    <property type="project" value="UniProtKB-KW"/>
</dbReference>
<reference evidence="1 2" key="1">
    <citation type="journal article" date="2016" name="Int. J. Syst. Evol. Microbiol.">
        <title>Descriptions of Anaerotaenia torta gen. nov., sp. nov. and Anaerocolumna cellulosilytica gen. nov., sp. nov. isolated from a methanogenic reactor of cattle waste.</title>
        <authorList>
            <person name="Uek A."/>
            <person name="Ohtaki Y."/>
            <person name="Kaku N."/>
            <person name="Ueki K."/>
        </authorList>
    </citation>
    <scope>NUCLEOTIDE SEQUENCE [LARGE SCALE GENOMIC DNA]</scope>
    <source>
        <strain evidence="1 2">SN021</strain>
    </source>
</reference>
<dbReference type="SUPFAM" id="SSF53756">
    <property type="entry name" value="UDP-Glycosyltransferase/glycogen phosphorylase"/>
    <property type="match status" value="1"/>
</dbReference>
<dbReference type="AlphaFoldDB" id="A0A6S6R9Y0"/>
<dbReference type="RefSeq" id="WP_184093152.1">
    <property type="nucleotide sequence ID" value="NZ_AP023367.1"/>
</dbReference>
<dbReference type="Proteomes" id="UP000515561">
    <property type="component" value="Chromosome"/>
</dbReference>
<keyword evidence="1" id="KW-0808">Transferase</keyword>
<protein>
    <submittedName>
        <fullName evidence="1">Glycosyl transferase</fullName>
    </submittedName>
</protein>
<dbReference type="Gene3D" id="3.40.50.2000">
    <property type="entry name" value="Glycogen Phosphorylase B"/>
    <property type="match status" value="1"/>
</dbReference>
<dbReference type="EMBL" id="AP023367">
    <property type="protein sequence ID" value="BCJ96280.1"/>
    <property type="molecule type" value="Genomic_DNA"/>
</dbReference>
<dbReference type="Gene3D" id="3.40.50.11090">
    <property type="match status" value="1"/>
</dbReference>